<dbReference type="Proteomes" id="UP001400965">
    <property type="component" value="Unassembled WGS sequence"/>
</dbReference>
<keyword evidence="1" id="KW-1133">Transmembrane helix</keyword>
<keyword evidence="3" id="KW-1185">Reference proteome</keyword>
<proteinExistence type="predicted"/>
<keyword evidence="1" id="KW-0472">Membrane</keyword>
<accession>A0ABP3XJN6</accession>
<evidence type="ECO:0000313" key="3">
    <source>
        <dbReference type="Proteomes" id="UP001400965"/>
    </source>
</evidence>
<feature type="transmembrane region" description="Helical" evidence="1">
    <location>
        <begin position="6"/>
        <end position="39"/>
    </location>
</feature>
<protein>
    <submittedName>
        <fullName evidence="2">Uncharacterized protein</fullName>
    </submittedName>
</protein>
<evidence type="ECO:0000256" key="1">
    <source>
        <dbReference type="SAM" id="Phobius"/>
    </source>
</evidence>
<name>A0ABP3XJN6_9FIRM</name>
<gene>
    <name evidence="2" type="ORF">GCM10008917_24750</name>
</gene>
<sequence>MKLTDIYIIAEIISFILLILVSGIKYKIIFFLITIISFYMHKKRSNL</sequence>
<keyword evidence="1" id="KW-0812">Transmembrane</keyword>
<organism evidence="2 3">
    <name type="scientific">Paraclostridium tenue</name>
    <dbReference type="NCBI Taxonomy" id="1737"/>
    <lineage>
        <taxon>Bacteria</taxon>
        <taxon>Bacillati</taxon>
        <taxon>Bacillota</taxon>
        <taxon>Clostridia</taxon>
        <taxon>Peptostreptococcales</taxon>
        <taxon>Peptostreptococcaceae</taxon>
        <taxon>Paraclostridium</taxon>
    </lineage>
</organism>
<reference evidence="3" key="1">
    <citation type="journal article" date="2019" name="Int. J. Syst. Evol. Microbiol.">
        <title>The Global Catalogue of Microorganisms (GCM) 10K type strain sequencing project: providing services to taxonomists for standard genome sequencing and annotation.</title>
        <authorList>
            <consortium name="The Broad Institute Genomics Platform"/>
            <consortium name="The Broad Institute Genome Sequencing Center for Infectious Disease"/>
            <person name="Wu L."/>
            <person name="Ma J."/>
        </authorList>
    </citation>
    <scope>NUCLEOTIDE SEQUENCE [LARGE SCALE GENOMIC DNA]</scope>
    <source>
        <strain evidence="3">JCM 6486</strain>
    </source>
</reference>
<evidence type="ECO:0000313" key="2">
    <source>
        <dbReference type="EMBL" id="GAA0865809.1"/>
    </source>
</evidence>
<dbReference type="EMBL" id="BAAACP010000018">
    <property type="protein sequence ID" value="GAA0865809.1"/>
    <property type="molecule type" value="Genomic_DNA"/>
</dbReference>
<comment type="caution">
    <text evidence="2">The sequence shown here is derived from an EMBL/GenBank/DDBJ whole genome shotgun (WGS) entry which is preliminary data.</text>
</comment>